<keyword evidence="3" id="KW-1185">Reference proteome</keyword>
<sequence length="87" mass="9217">MAEDELAPPPPIASPFIIPYPSDFMKPVDNFLLRCSVQVSGSSEGDLRQVDNAPSLVDGKSQRSADAAKGDTEGQSPTTKSSQSTLH</sequence>
<feature type="compositionally biased region" description="Basic and acidic residues" evidence="1">
    <location>
        <begin position="60"/>
        <end position="72"/>
    </location>
</feature>
<dbReference type="Proteomes" id="UP000186922">
    <property type="component" value="Unassembled WGS sequence"/>
</dbReference>
<name>A0A1D1W119_RAMVA</name>
<organism evidence="2 3">
    <name type="scientific">Ramazzottius varieornatus</name>
    <name type="common">Water bear</name>
    <name type="synonym">Tardigrade</name>
    <dbReference type="NCBI Taxonomy" id="947166"/>
    <lineage>
        <taxon>Eukaryota</taxon>
        <taxon>Metazoa</taxon>
        <taxon>Ecdysozoa</taxon>
        <taxon>Tardigrada</taxon>
        <taxon>Eutardigrada</taxon>
        <taxon>Parachela</taxon>
        <taxon>Hypsibioidea</taxon>
        <taxon>Ramazzottiidae</taxon>
        <taxon>Ramazzottius</taxon>
    </lineage>
</organism>
<gene>
    <name evidence="2" type="primary">RvY_17129-1</name>
    <name evidence="2" type="synonym">RvY_17129.1</name>
    <name evidence="2" type="ORF">RvY_17129</name>
</gene>
<accession>A0A1D1W119</accession>
<dbReference type="EMBL" id="BDGG01000015">
    <property type="protein sequence ID" value="GAV07270.1"/>
    <property type="molecule type" value="Genomic_DNA"/>
</dbReference>
<comment type="caution">
    <text evidence="2">The sequence shown here is derived from an EMBL/GenBank/DDBJ whole genome shotgun (WGS) entry which is preliminary data.</text>
</comment>
<reference evidence="2 3" key="1">
    <citation type="journal article" date="2016" name="Nat. Commun.">
        <title>Extremotolerant tardigrade genome and improved radiotolerance of human cultured cells by tardigrade-unique protein.</title>
        <authorList>
            <person name="Hashimoto T."/>
            <person name="Horikawa D.D."/>
            <person name="Saito Y."/>
            <person name="Kuwahara H."/>
            <person name="Kozuka-Hata H."/>
            <person name="Shin-I T."/>
            <person name="Minakuchi Y."/>
            <person name="Ohishi K."/>
            <person name="Motoyama A."/>
            <person name="Aizu T."/>
            <person name="Enomoto A."/>
            <person name="Kondo K."/>
            <person name="Tanaka S."/>
            <person name="Hara Y."/>
            <person name="Koshikawa S."/>
            <person name="Sagara H."/>
            <person name="Miura T."/>
            <person name="Yokobori S."/>
            <person name="Miyagawa K."/>
            <person name="Suzuki Y."/>
            <person name="Kubo T."/>
            <person name="Oyama M."/>
            <person name="Kohara Y."/>
            <person name="Fujiyama A."/>
            <person name="Arakawa K."/>
            <person name="Katayama T."/>
            <person name="Toyoda A."/>
            <person name="Kunieda T."/>
        </authorList>
    </citation>
    <scope>NUCLEOTIDE SEQUENCE [LARGE SCALE GENOMIC DNA]</scope>
    <source>
        <strain evidence="2 3">YOKOZUNA-1</strain>
    </source>
</reference>
<proteinExistence type="predicted"/>
<dbReference type="AlphaFoldDB" id="A0A1D1W119"/>
<evidence type="ECO:0000313" key="3">
    <source>
        <dbReference type="Proteomes" id="UP000186922"/>
    </source>
</evidence>
<protein>
    <submittedName>
        <fullName evidence="2">Uncharacterized protein</fullName>
    </submittedName>
</protein>
<feature type="region of interest" description="Disordered" evidence="1">
    <location>
        <begin position="41"/>
        <end position="87"/>
    </location>
</feature>
<evidence type="ECO:0000256" key="1">
    <source>
        <dbReference type="SAM" id="MobiDB-lite"/>
    </source>
</evidence>
<feature type="compositionally biased region" description="Polar residues" evidence="1">
    <location>
        <begin position="73"/>
        <end position="87"/>
    </location>
</feature>
<evidence type="ECO:0000313" key="2">
    <source>
        <dbReference type="EMBL" id="GAV07270.1"/>
    </source>
</evidence>